<accession>A0AAX2AIG2</accession>
<evidence type="ECO:0000256" key="4">
    <source>
        <dbReference type="SAM" id="Phobius"/>
    </source>
</evidence>
<dbReference type="EMBL" id="NXID01000006">
    <property type="protein sequence ID" value="RXK16529.1"/>
    <property type="molecule type" value="Genomic_DNA"/>
</dbReference>
<dbReference type="Gene3D" id="3.90.550.10">
    <property type="entry name" value="Spore Coat Polysaccharide Biosynthesis Protein SpsA, Chain A"/>
    <property type="match status" value="1"/>
</dbReference>
<dbReference type="InterPro" id="IPR001173">
    <property type="entry name" value="Glyco_trans_2-like"/>
</dbReference>
<proteinExistence type="inferred from homology"/>
<dbReference type="PANTHER" id="PTHR43685:SF5">
    <property type="entry name" value="GLYCOSYLTRANSFERASE EPSE-RELATED"/>
    <property type="match status" value="1"/>
</dbReference>
<dbReference type="AlphaFoldDB" id="A0AAX2AIG2"/>
<evidence type="ECO:0000313" key="6">
    <source>
        <dbReference type="EMBL" id="RXK16529.1"/>
    </source>
</evidence>
<dbReference type="SUPFAM" id="SSF53448">
    <property type="entry name" value="Nucleotide-diphospho-sugar transferases"/>
    <property type="match status" value="1"/>
</dbReference>
<evidence type="ECO:0000256" key="3">
    <source>
        <dbReference type="ARBA" id="ARBA00022679"/>
    </source>
</evidence>
<dbReference type="Proteomes" id="UP000290092">
    <property type="component" value="Unassembled WGS sequence"/>
</dbReference>
<protein>
    <recommendedName>
        <fullName evidence="5">Glycosyltransferase 2-like domain-containing protein</fullName>
    </recommendedName>
</protein>
<dbReference type="RefSeq" id="WP_114841182.1">
    <property type="nucleotide sequence ID" value="NZ_CP031219.1"/>
</dbReference>
<keyword evidence="4" id="KW-0472">Membrane</keyword>
<organism evidence="6 7">
    <name type="scientific">Malaciobacter mytili LMG 24559</name>
    <dbReference type="NCBI Taxonomy" id="1032238"/>
    <lineage>
        <taxon>Bacteria</taxon>
        <taxon>Pseudomonadati</taxon>
        <taxon>Campylobacterota</taxon>
        <taxon>Epsilonproteobacteria</taxon>
        <taxon>Campylobacterales</taxon>
        <taxon>Arcobacteraceae</taxon>
        <taxon>Malaciobacter</taxon>
    </lineage>
</organism>
<keyword evidence="3" id="KW-0808">Transferase</keyword>
<evidence type="ECO:0000259" key="5">
    <source>
        <dbReference type="Pfam" id="PF00535"/>
    </source>
</evidence>
<evidence type="ECO:0000256" key="2">
    <source>
        <dbReference type="ARBA" id="ARBA00022676"/>
    </source>
</evidence>
<evidence type="ECO:0000256" key="1">
    <source>
        <dbReference type="ARBA" id="ARBA00006739"/>
    </source>
</evidence>
<reference evidence="6 7" key="1">
    <citation type="submission" date="2017-09" db="EMBL/GenBank/DDBJ databases">
        <title>Genomics of the genus Arcobacter.</title>
        <authorList>
            <person name="Perez-Cataluna A."/>
            <person name="Figueras M.J."/>
            <person name="Salas-Masso N."/>
        </authorList>
    </citation>
    <scope>NUCLEOTIDE SEQUENCE [LARGE SCALE GENOMIC DNA]</scope>
    <source>
        <strain evidence="6 7">CECT 7386</strain>
    </source>
</reference>
<feature type="transmembrane region" description="Helical" evidence="4">
    <location>
        <begin position="238"/>
        <end position="257"/>
    </location>
</feature>
<keyword evidence="7" id="KW-1185">Reference proteome</keyword>
<sequence length="273" mass="32363">MKTIPVSVIISTYKGNKALYLKESLDSLNNQSVIASEIILIIDGPIDSEQMNIIKDFKYAGNFRYYQLEENKGLAYCMNLALTYSTNEIVARMDADDICFFNRFEKEYNKLKGNKNLVCCSWHAEFTTSINNITALKKTPEFDKDIRKSIKIRNIISHPTIMLYKDIFIKNGGYNEKVGMLEDYELHLRLLNNEVNYYCIQEPLVYVRTDENQYSRRGGLKYLINEYKFRYMCYKEKYISLKNLFITIIIYTFLRMFPAKHKHLLYRFVRTNK</sequence>
<dbReference type="GO" id="GO:0016757">
    <property type="term" value="F:glycosyltransferase activity"/>
    <property type="evidence" value="ECO:0007669"/>
    <property type="project" value="UniProtKB-KW"/>
</dbReference>
<keyword evidence="4" id="KW-1133">Transmembrane helix</keyword>
<dbReference type="KEGG" id="amyt:AMYT_0714"/>
<dbReference type="Pfam" id="PF00535">
    <property type="entry name" value="Glycos_transf_2"/>
    <property type="match status" value="1"/>
</dbReference>
<evidence type="ECO:0000313" key="7">
    <source>
        <dbReference type="Proteomes" id="UP000290092"/>
    </source>
</evidence>
<comment type="caution">
    <text evidence="6">The sequence shown here is derived from an EMBL/GenBank/DDBJ whole genome shotgun (WGS) entry which is preliminary data.</text>
</comment>
<dbReference type="InterPro" id="IPR050834">
    <property type="entry name" value="Glycosyltransf_2"/>
</dbReference>
<keyword evidence="4" id="KW-0812">Transmembrane</keyword>
<dbReference type="PANTHER" id="PTHR43685">
    <property type="entry name" value="GLYCOSYLTRANSFERASE"/>
    <property type="match status" value="1"/>
</dbReference>
<comment type="similarity">
    <text evidence="1">Belongs to the glycosyltransferase 2 family.</text>
</comment>
<name>A0AAX2AIG2_9BACT</name>
<feature type="domain" description="Glycosyltransferase 2-like" evidence="5">
    <location>
        <begin position="7"/>
        <end position="163"/>
    </location>
</feature>
<dbReference type="InterPro" id="IPR029044">
    <property type="entry name" value="Nucleotide-diphossugar_trans"/>
</dbReference>
<keyword evidence="2" id="KW-0328">Glycosyltransferase</keyword>
<gene>
    <name evidence="6" type="ORF">CP985_02980</name>
</gene>